<keyword evidence="2" id="KW-1185">Reference proteome</keyword>
<proteinExistence type="predicted"/>
<dbReference type="Proteomes" id="UP000557772">
    <property type="component" value="Unassembled WGS sequence"/>
</dbReference>
<evidence type="ECO:0000313" key="1">
    <source>
        <dbReference type="EMBL" id="NNG40182.1"/>
    </source>
</evidence>
<evidence type="ECO:0000313" key="2">
    <source>
        <dbReference type="Proteomes" id="UP000557772"/>
    </source>
</evidence>
<name>A0A849ATY1_9MICO</name>
<sequence length="348" mass="35134">MPSRPAAPPAHVALRCDAGARIGVGHAVRCIALGEELRHRGHPVTLWGDLGGAGWLEPLVARAGFGRMTAATTGPALAGQAAAAGFGAVVLDGYDLPADAGARLRADGRTVLAMVDGDYGAGQEADLYVDQNLGSLPHRGGPPGSVALAGADYALFRDSVLDRRRDLSGTPGEIRSVLAVFGGTDPMGAAPVVIPALLATGRPLDITVIAGNPEIAERLAALVPSDGQTLRTIPPSPDLAGLAASADLAISASGSSVWELLAIGVPTAVVCVADNQELGYQQTAQAGVVAPLGLLDGFDRAVATDRLAALIADPGAAAAMARRGQAMFDGDGRRRVADALDARPGGPR</sequence>
<dbReference type="Gene3D" id="3.40.50.11190">
    <property type="match status" value="1"/>
</dbReference>
<gene>
    <name evidence="1" type="ORF">HJ588_12995</name>
</gene>
<dbReference type="RefSeq" id="WP_171156227.1">
    <property type="nucleotide sequence ID" value="NZ_JABENB010000002.1"/>
</dbReference>
<dbReference type="Gene3D" id="3.40.50.2000">
    <property type="entry name" value="Glycogen Phosphorylase B"/>
    <property type="match status" value="1"/>
</dbReference>
<accession>A0A849ATY1</accession>
<keyword evidence="1" id="KW-0167">Capsid protein</keyword>
<reference evidence="1 2" key="1">
    <citation type="submission" date="2020-05" db="EMBL/GenBank/DDBJ databases">
        <title>Flexivirga sp. ID2601S isolated from air conditioner.</title>
        <authorList>
            <person name="Kim D.H."/>
        </authorList>
    </citation>
    <scope>NUCLEOTIDE SEQUENCE [LARGE SCALE GENOMIC DNA]</scope>
    <source>
        <strain evidence="1 2">ID2601S</strain>
    </source>
</reference>
<dbReference type="PANTHER" id="PTHR21015">
    <property type="entry name" value="UDP-N-ACETYLGLUCOSAMINE--N-ACETYLMURAMYL-(PENTAPEPTIDE) PYROPHOSPHORYL-UNDECAPRENOL N-ACETYLGLUCOSAMINE TRANSFERASE 1"/>
    <property type="match status" value="1"/>
</dbReference>
<comment type="caution">
    <text evidence="1">The sequence shown here is derived from an EMBL/GenBank/DDBJ whole genome shotgun (WGS) entry which is preliminary data.</text>
</comment>
<organism evidence="1 2">
    <name type="scientific">Flexivirga aerilata</name>
    <dbReference type="NCBI Taxonomy" id="1656889"/>
    <lineage>
        <taxon>Bacteria</taxon>
        <taxon>Bacillati</taxon>
        <taxon>Actinomycetota</taxon>
        <taxon>Actinomycetes</taxon>
        <taxon>Micrococcales</taxon>
        <taxon>Dermacoccaceae</taxon>
        <taxon>Flexivirga</taxon>
    </lineage>
</organism>
<keyword evidence="1" id="KW-0946">Virion</keyword>
<dbReference type="PANTHER" id="PTHR21015:SF22">
    <property type="entry name" value="GLYCOSYLTRANSFERASE"/>
    <property type="match status" value="1"/>
</dbReference>
<dbReference type="SUPFAM" id="SSF53756">
    <property type="entry name" value="UDP-Glycosyltransferase/glycogen phosphorylase"/>
    <property type="match status" value="1"/>
</dbReference>
<dbReference type="EMBL" id="JABENB010000002">
    <property type="protein sequence ID" value="NNG40182.1"/>
    <property type="molecule type" value="Genomic_DNA"/>
</dbReference>
<dbReference type="GO" id="GO:0016757">
    <property type="term" value="F:glycosyltransferase activity"/>
    <property type="evidence" value="ECO:0007669"/>
    <property type="project" value="TreeGrafter"/>
</dbReference>
<dbReference type="AlphaFoldDB" id="A0A849ATY1"/>
<protein>
    <submittedName>
        <fullName evidence="1">Spore coat protein</fullName>
    </submittedName>
</protein>